<feature type="coiled-coil region" evidence="1">
    <location>
        <begin position="65"/>
        <end position="92"/>
    </location>
</feature>
<keyword evidence="1" id="KW-0175">Coiled coil</keyword>
<sequence length="150" mass="17786">MNYIEEAENLLLYYNDLYRSVENLNREISKLIRYQTPSPLNAIQLEETGVRSSKVEDTYNMMFKLKTMVENKEKTELELKEIDRILEELSQDPGCEYYGQLLKEWYIYGTAKEKIADLIKSSSRNVYRIKDQAIKKFAVRYFGLDAMRVV</sequence>
<keyword evidence="3" id="KW-1185">Reference proteome</keyword>
<dbReference type="KEGG" id="dai:Desaci_1286"/>
<dbReference type="AlphaFoldDB" id="I4D3D8"/>
<dbReference type="STRING" id="646529.Desaci_1286"/>
<accession>I4D3D8</accession>
<evidence type="ECO:0000313" key="2">
    <source>
        <dbReference type="EMBL" id="AFM40312.1"/>
    </source>
</evidence>
<dbReference type="RefSeq" id="WP_014826319.1">
    <property type="nucleotide sequence ID" value="NC_018068.1"/>
</dbReference>
<reference evidence="2 3" key="1">
    <citation type="journal article" date="2012" name="J. Bacteriol.">
        <title>Complete genome sequences of Desulfosporosinus orientis DSM765T, Desulfosporosinus youngiae DSM17734T, Desulfosporosinus meridiei DSM13257T, and Desulfosporosinus acidiphilus DSM22704T.</title>
        <authorList>
            <person name="Pester M."/>
            <person name="Brambilla E."/>
            <person name="Alazard D."/>
            <person name="Rattei T."/>
            <person name="Weinmaier T."/>
            <person name="Han J."/>
            <person name="Lucas S."/>
            <person name="Lapidus A."/>
            <person name="Cheng J.F."/>
            <person name="Goodwin L."/>
            <person name="Pitluck S."/>
            <person name="Peters L."/>
            <person name="Ovchinnikova G."/>
            <person name="Teshima H."/>
            <person name="Detter J.C."/>
            <person name="Han C.S."/>
            <person name="Tapia R."/>
            <person name="Land M.L."/>
            <person name="Hauser L."/>
            <person name="Kyrpides N.C."/>
            <person name="Ivanova N.N."/>
            <person name="Pagani I."/>
            <person name="Huntmann M."/>
            <person name="Wei C.L."/>
            <person name="Davenport K.W."/>
            <person name="Daligault H."/>
            <person name="Chain P.S."/>
            <person name="Chen A."/>
            <person name="Mavromatis K."/>
            <person name="Markowitz V."/>
            <person name="Szeto E."/>
            <person name="Mikhailova N."/>
            <person name="Pati A."/>
            <person name="Wagner M."/>
            <person name="Woyke T."/>
            <person name="Ollivier B."/>
            <person name="Klenk H.P."/>
            <person name="Spring S."/>
            <person name="Loy A."/>
        </authorList>
    </citation>
    <scope>NUCLEOTIDE SEQUENCE [LARGE SCALE GENOMIC DNA]</scope>
    <source>
        <strain evidence="3">DSM 22704 / JCM 16185 / SJ4</strain>
    </source>
</reference>
<proteinExistence type="predicted"/>
<dbReference type="Proteomes" id="UP000002892">
    <property type="component" value="Chromosome"/>
</dbReference>
<gene>
    <name evidence="2" type="ordered locus">Desaci_1286</name>
</gene>
<protein>
    <recommendedName>
        <fullName evidence="4">Phage transcriptional regulator, RinA family</fullName>
    </recommendedName>
</protein>
<dbReference type="OrthoDB" id="1682114at2"/>
<evidence type="ECO:0000313" key="3">
    <source>
        <dbReference type="Proteomes" id="UP000002892"/>
    </source>
</evidence>
<dbReference type="HOGENOM" id="CLU_144683_0_0_9"/>
<evidence type="ECO:0000256" key="1">
    <source>
        <dbReference type="SAM" id="Coils"/>
    </source>
</evidence>
<evidence type="ECO:0008006" key="4">
    <source>
        <dbReference type="Google" id="ProtNLM"/>
    </source>
</evidence>
<name>I4D3D8_DESAJ</name>
<dbReference type="EMBL" id="CP003639">
    <property type="protein sequence ID" value="AFM40312.1"/>
    <property type="molecule type" value="Genomic_DNA"/>
</dbReference>
<organism evidence="2 3">
    <name type="scientific">Desulfosporosinus acidiphilus (strain DSM 22704 / JCM 16185 / SJ4)</name>
    <dbReference type="NCBI Taxonomy" id="646529"/>
    <lineage>
        <taxon>Bacteria</taxon>
        <taxon>Bacillati</taxon>
        <taxon>Bacillota</taxon>
        <taxon>Clostridia</taxon>
        <taxon>Eubacteriales</taxon>
        <taxon>Desulfitobacteriaceae</taxon>
        <taxon>Desulfosporosinus</taxon>
    </lineage>
</organism>